<organism evidence="1 2">
    <name type="scientific">Mycena sanguinolenta</name>
    <dbReference type="NCBI Taxonomy" id="230812"/>
    <lineage>
        <taxon>Eukaryota</taxon>
        <taxon>Fungi</taxon>
        <taxon>Dikarya</taxon>
        <taxon>Basidiomycota</taxon>
        <taxon>Agaricomycotina</taxon>
        <taxon>Agaricomycetes</taxon>
        <taxon>Agaricomycetidae</taxon>
        <taxon>Agaricales</taxon>
        <taxon>Marasmiineae</taxon>
        <taxon>Mycenaceae</taxon>
        <taxon>Mycena</taxon>
    </lineage>
</organism>
<dbReference type="AlphaFoldDB" id="A0A8H6Y402"/>
<dbReference type="OrthoDB" id="3011686at2759"/>
<keyword evidence="2" id="KW-1185">Reference proteome</keyword>
<sequence>MLFVPPIVPAIATLLNGGEYILFHRHQTLECWSVRRDKLFWTYDKKEPDFDVKGFDADVIDGGTSVNIVVCENGRMSNNSRLQILNLDFITGTSTALFLGECPPQSYFLRPKICGEIAFVYIAQDDGAWRGMRPTPRLINWKTRAHFELAFNVPPLSQITVLPIHNHILILTHTLSDGSGGSEILILDNSAHSSHWCDVDTHPTPNTVHTFKLETIRREEITFPNLRHLQDWWIRELCVYESPLEEGTYRVWALMTAYNPLSTDDNVVSCSYHLSLPNSGTRITWRQRTAAVSVPDTRHELAGISYSGHTVHHFRDDGHCILGPLGMTELILDETDTRTRYLLYTHISTYGGALTTVNQDRVRISYYT</sequence>
<dbReference type="Proteomes" id="UP000623467">
    <property type="component" value="Unassembled WGS sequence"/>
</dbReference>
<evidence type="ECO:0000313" key="2">
    <source>
        <dbReference type="Proteomes" id="UP000623467"/>
    </source>
</evidence>
<evidence type="ECO:0000313" key="1">
    <source>
        <dbReference type="EMBL" id="KAF7351352.1"/>
    </source>
</evidence>
<proteinExistence type="predicted"/>
<reference evidence="1" key="1">
    <citation type="submission" date="2020-05" db="EMBL/GenBank/DDBJ databases">
        <title>Mycena genomes resolve the evolution of fungal bioluminescence.</title>
        <authorList>
            <person name="Tsai I.J."/>
        </authorList>
    </citation>
    <scope>NUCLEOTIDE SEQUENCE</scope>
    <source>
        <strain evidence="1">160909Yilan</strain>
    </source>
</reference>
<gene>
    <name evidence="1" type="ORF">MSAN_01566700</name>
</gene>
<accession>A0A8H6Y402</accession>
<protein>
    <submittedName>
        <fullName evidence="1">Uncharacterized protein</fullName>
    </submittedName>
</protein>
<name>A0A8H6Y402_9AGAR</name>
<comment type="caution">
    <text evidence="1">The sequence shown here is derived from an EMBL/GenBank/DDBJ whole genome shotgun (WGS) entry which is preliminary data.</text>
</comment>
<dbReference type="EMBL" id="JACAZH010000013">
    <property type="protein sequence ID" value="KAF7351352.1"/>
    <property type="molecule type" value="Genomic_DNA"/>
</dbReference>